<dbReference type="Proteomes" id="UP000326912">
    <property type="component" value="Unassembled WGS sequence"/>
</dbReference>
<feature type="region of interest" description="Disordered" evidence="1">
    <location>
        <begin position="91"/>
        <end position="111"/>
    </location>
</feature>
<dbReference type="EMBL" id="BKZW01000003">
    <property type="protein sequence ID" value="GER91144.1"/>
    <property type="molecule type" value="Genomic_DNA"/>
</dbReference>
<dbReference type="AlphaFoldDB" id="A0A5J4KP40"/>
<evidence type="ECO:0000256" key="1">
    <source>
        <dbReference type="SAM" id="MobiDB-lite"/>
    </source>
</evidence>
<accession>A0A5J4KP40</accession>
<feature type="compositionally biased region" description="Low complexity" evidence="1">
    <location>
        <begin position="91"/>
        <end position="100"/>
    </location>
</feature>
<evidence type="ECO:0000313" key="3">
    <source>
        <dbReference type="Proteomes" id="UP000326912"/>
    </source>
</evidence>
<sequence length="154" mass="16786">MTQSSSEKFLHFTVGLLKDSEALEALRQDAVKHHMIDNPGQLIALRLTEYYEMMNQGIVQPVVRVPAVMNPAGPEVKAKPEMETPVRVQAAPVQPVTQTAPPRPGSLSAYENGPIRQATGRMRAIMQGGSETIVSTSTNAEQNADDAADYWSIL</sequence>
<name>A0A5J4KP40_9CHLR</name>
<reference evidence="2 3" key="1">
    <citation type="submission" date="2019-10" db="EMBL/GenBank/DDBJ databases">
        <title>Dictyobacter vulcani sp. nov., within the class Ktedonobacteria, isolated from soil of volcanic Mt. Zao.</title>
        <authorList>
            <person name="Zheng Y."/>
            <person name="Wang C.M."/>
            <person name="Sakai Y."/>
            <person name="Abe K."/>
            <person name="Yokota A."/>
            <person name="Yabe S."/>
        </authorList>
    </citation>
    <scope>NUCLEOTIDE SEQUENCE [LARGE SCALE GENOMIC DNA]</scope>
    <source>
        <strain evidence="2 3">W12</strain>
    </source>
</reference>
<proteinExistence type="predicted"/>
<protein>
    <submittedName>
        <fullName evidence="2">Uncharacterized protein</fullName>
    </submittedName>
</protein>
<comment type="caution">
    <text evidence="2">The sequence shown here is derived from an EMBL/GenBank/DDBJ whole genome shotgun (WGS) entry which is preliminary data.</text>
</comment>
<dbReference type="RefSeq" id="WP_151758819.1">
    <property type="nucleotide sequence ID" value="NZ_BKZW01000003.1"/>
</dbReference>
<keyword evidence="3" id="KW-1185">Reference proteome</keyword>
<gene>
    <name evidence="2" type="ORF">KDW_53060</name>
</gene>
<organism evidence="2 3">
    <name type="scientific">Dictyobacter vulcani</name>
    <dbReference type="NCBI Taxonomy" id="2607529"/>
    <lineage>
        <taxon>Bacteria</taxon>
        <taxon>Bacillati</taxon>
        <taxon>Chloroflexota</taxon>
        <taxon>Ktedonobacteria</taxon>
        <taxon>Ktedonobacterales</taxon>
        <taxon>Dictyobacteraceae</taxon>
        <taxon>Dictyobacter</taxon>
    </lineage>
</organism>
<evidence type="ECO:0000313" key="2">
    <source>
        <dbReference type="EMBL" id="GER91144.1"/>
    </source>
</evidence>